<dbReference type="InterPro" id="IPR005490">
    <property type="entry name" value="LD_TPept_cat_dom"/>
</dbReference>
<dbReference type="SUPFAM" id="SSF141523">
    <property type="entry name" value="L,D-transpeptidase catalytic domain-like"/>
    <property type="match status" value="1"/>
</dbReference>
<reference evidence="9 10" key="1">
    <citation type="submission" date="2019-07" db="EMBL/GenBank/DDBJ databases">
        <title>Draft genome for Aliikangiella sp. M105.</title>
        <authorList>
            <person name="Wang G."/>
        </authorList>
    </citation>
    <scope>NUCLEOTIDE SEQUENCE [LARGE SCALE GENOMIC DNA]</scope>
    <source>
        <strain evidence="9 10">M105</strain>
    </source>
</reference>
<evidence type="ECO:0000259" key="8">
    <source>
        <dbReference type="PROSITE" id="PS52029"/>
    </source>
</evidence>
<evidence type="ECO:0000256" key="6">
    <source>
        <dbReference type="ARBA" id="ARBA00023316"/>
    </source>
</evidence>
<keyword evidence="5 7" id="KW-0573">Peptidoglycan synthesis</keyword>
<gene>
    <name evidence="9" type="ORF">FLL46_15785</name>
</gene>
<dbReference type="InterPro" id="IPR038063">
    <property type="entry name" value="Transpep_catalytic_dom"/>
</dbReference>
<comment type="similarity">
    <text evidence="2">Belongs to the YkuD family.</text>
</comment>
<name>A0A545UBA3_9GAMM</name>
<dbReference type="PANTHER" id="PTHR36699">
    <property type="entry name" value="LD-TRANSPEPTIDASE"/>
    <property type="match status" value="1"/>
</dbReference>
<accession>A0A545UBA3</accession>
<dbReference type="Proteomes" id="UP000315439">
    <property type="component" value="Unassembled WGS sequence"/>
</dbReference>
<proteinExistence type="inferred from homology"/>
<dbReference type="GO" id="GO:0016740">
    <property type="term" value="F:transferase activity"/>
    <property type="evidence" value="ECO:0007669"/>
    <property type="project" value="UniProtKB-KW"/>
</dbReference>
<evidence type="ECO:0000313" key="9">
    <source>
        <dbReference type="EMBL" id="TQV86742.1"/>
    </source>
</evidence>
<comment type="caution">
    <text evidence="9">The sequence shown here is derived from an EMBL/GenBank/DDBJ whole genome shotgun (WGS) entry which is preliminary data.</text>
</comment>
<dbReference type="OrthoDB" id="9809748at2"/>
<sequence length="232" mass="26980">MIFCCLILPLELFAIQKIPTSARSKLAIQKHAPILSVKMEAMGLTLGNPIFIRVFKKPGTLELWVQGDDGRFKLFRQYPICTFSGELGPKLQEGDRQSPEGFYYVTPQRMNPSSRFHLSFNLGYPNQYDRAHNRTGSFLMVHGDCVSIGCYAMTDKYIEEIYTIADAAFKKGSPFFRVHAFPFPLDENTLVQYKNNPWYDFWKNLQQGYQWFEKNKRPPDVNVENKRYTFSN</sequence>
<evidence type="ECO:0000256" key="5">
    <source>
        <dbReference type="ARBA" id="ARBA00022984"/>
    </source>
</evidence>
<dbReference type="GO" id="GO:0004180">
    <property type="term" value="F:carboxypeptidase activity"/>
    <property type="evidence" value="ECO:0007669"/>
    <property type="project" value="UniProtKB-ARBA"/>
</dbReference>
<evidence type="ECO:0000256" key="2">
    <source>
        <dbReference type="ARBA" id="ARBA00005992"/>
    </source>
</evidence>
<feature type="active site" description="Nucleophile" evidence="7">
    <location>
        <position position="150"/>
    </location>
</feature>
<dbReference type="PANTHER" id="PTHR36699:SF1">
    <property type="entry name" value="L,D-TRANSPEPTIDASE YAFK-RELATED"/>
    <property type="match status" value="1"/>
</dbReference>
<dbReference type="AlphaFoldDB" id="A0A545UBA3"/>
<evidence type="ECO:0000256" key="7">
    <source>
        <dbReference type="PROSITE-ProRule" id="PRU01373"/>
    </source>
</evidence>
<dbReference type="UniPathway" id="UPA00219"/>
<keyword evidence="10" id="KW-1185">Reference proteome</keyword>
<dbReference type="GO" id="GO:0008360">
    <property type="term" value="P:regulation of cell shape"/>
    <property type="evidence" value="ECO:0007669"/>
    <property type="project" value="UniProtKB-UniRule"/>
</dbReference>
<feature type="active site" description="Proton donor/acceptor" evidence="7">
    <location>
        <position position="142"/>
    </location>
</feature>
<dbReference type="GO" id="GO:0009252">
    <property type="term" value="P:peptidoglycan biosynthetic process"/>
    <property type="evidence" value="ECO:0007669"/>
    <property type="project" value="UniProtKB-UniPathway"/>
</dbReference>
<keyword evidence="4 7" id="KW-0133">Cell shape</keyword>
<keyword evidence="3" id="KW-0808">Transferase</keyword>
<dbReference type="PROSITE" id="PS52029">
    <property type="entry name" value="LD_TPASE"/>
    <property type="match status" value="1"/>
</dbReference>
<evidence type="ECO:0000256" key="1">
    <source>
        <dbReference type="ARBA" id="ARBA00004752"/>
    </source>
</evidence>
<comment type="pathway">
    <text evidence="1 7">Cell wall biogenesis; peptidoglycan biosynthesis.</text>
</comment>
<evidence type="ECO:0000256" key="3">
    <source>
        <dbReference type="ARBA" id="ARBA00022679"/>
    </source>
</evidence>
<dbReference type="CDD" id="cd16913">
    <property type="entry name" value="YkuD_like"/>
    <property type="match status" value="1"/>
</dbReference>
<protein>
    <submittedName>
        <fullName evidence="9">Murein L,D-transpeptidase</fullName>
    </submittedName>
</protein>
<organism evidence="9 10">
    <name type="scientific">Aliikangiella coralliicola</name>
    <dbReference type="NCBI Taxonomy" id="2592383"/>
    <lineage>
        <taxon>Bacteria</taxon>
        <taxon>Pseudomonadati</taxon>
        <taxon>Pseudomonadota</taxon>
        <taxon>Gammaproteobacteria</taxon>
        <taxon>Oceanospirillales</taxon>
        <taxon>Pleioneaceae</taxon>
        <taxon>Aliikangiella</taxon>
    </lineage>
</organism>
<dbReference type="Pfam" id="PF03734">
    <property type="entry name" value="YkuD"/>
    <property type="match status" value="1"/>
</dbReference>
<feature type="domain" description="L,D-TPase catalytic" evidence="8">
    <location>
        <begin position="50"/>
        <end position="178"/>
    </location>
</feature>
<keyword evidence="6 7" id="KW-0961">Cell wall biogenesis/degradation</keyword>
<evidence type="ECO:0000256" key="4">
    <source>
        <dbReference type="ARBA" id="ARBA00022960"/>
    </source>
</evidence>
<dbReference type="EMBL" id="VIKS01000010">
    <property type="protein sequence ID" value="TQV86742.1"/>
    <property type="molecule type" value="Genomic_DNA"/>
</dbReference>
<dbReference type="GO" id="GO:0071555">
    <property type="term" value="P:cell wall organization"/>
    <property type="evidence" value="ECO:0007669"/>
    <property type="project" value="UniProtKB-UniRule"/>
</dbReference>
<evidence type="ECO:0000313" key="10">
    <source>
        <dbReference type="Proteomes" id="UP000315439"/>
    </source>
</evidence>